<organism evidence="1 2">
    <name type="scientific">Henosepilachna vigintioctopunctata</name>
    <dbReference type="NCBI Taxonomy" id="420089"/>
    <lineage>
        <taxon>Eukaryota</taxon>
        <taxon>Metazoa</taxon>
        <taxon>Ecdysozoa</taxon>
        <taxon>Arthropoda</taxon>
        <taxon>Hexapoda</taxon>
        <taxon>Insecta</taxon>
        <taxon>Pterygota</taxon>
        <taxon>Neoptera</taxon>
        <taxon>Endopterygota</taxon>
        <taxon>Coleoptera</taxon>
        <taxon>Polyphaga</taxon>
        <taxon>Cucujiformia</taxon>
        <taxon>Coccinelloidea</taxon>
        <taxon>Coccinellidae</taxon>
        <taxon>Epilachninae</taxon>
        <taxon>Epilachnini</taxon>
        <taxon>Henosepilachna</taxon>
    </lineage>
</organism>
<sequence length="128" mass="14430">MTSKTELPDEGGDVYDSSDLNSIRIIWNNDVEDLVAVNLDTQINSPVSSLHVSTSSSQNNSYSPVLNYNELNCNILESPQRRNTSPYSLPDICPFTANQENQYENFGNLHPLSVGNLIFFFIYQYNSN</sequence>
<evidence type="ECO:0000313" key="1">
    <source>
        <dbReference type="EMBL" id="KAK9873606.1"/>
    </source>
</evidence>
<keyword evidence="2" id="KW-1185">Reference proteome</keyword>
<comment type="caution">
    <text evidence="1">The sequence shown here is derived from an EMBL/GenBank/DDBJ whole genome shotgun (WGS) entry which is preliminary data.</text>
</comment>
<proteinExistence type="predicted"/>
<accession>A0AAW1TZG0</accession>
<dbReference type="EMBL" id="JARQZJ010000022">
    <property type="protein sequence ID" value="KAK9873606.1"/>
    <property type="molecule type" value="Genomic_DNA"/>
</dbReference>
<dbReference type="AlphaFoldDB" id="A0AAW1TZG0"/>
<gene>
    <name evidence="1" type="ORF">WA026_023163</name>
</gene>
<dbReference type="Proteomes" id="UP001431783">
    <property type="component" value="Unassembled WGS sequence"/>
</dbReference>
<protein>
    <submittedName>
        <fullName evidence="1">Uncharacterized protein</fullName>
    </submittedName>
</protein>
<reference evidence="1 2" key="1">
    <citation type="submission" date="2023-03" db="EMBL/GenBank/DDBJ databases">
        <title>Genome insight into feeding habits of ladybird beetles.</title>
        <authorList>
            <person name="Li H.-S."/>
            <person name="Huang Y.-H."/>
            <person name="Pang H."/>
        </authorList>
    </citation>
    <scope>NUCLEOTIDE SEQUENCE [LARGE SCALE GENOMIC DNA]</scope>
    <source>
        <strain evidence="1">SYSU_2023b</strain>
        <tissue evidence="1">Whole body</tissue>
    </source>
</reference>
<name>A0AAW1TZG0_9CUCU</name>
<evidence type="ECO:0000313" key="2">
    <source>
        <dbReference type="Proteomes" id="UP001431783"/>
    </source>
</evidence>